<reference evidence="8" key="1">
    <citation type="journal article" date="2014" name="Int. J. Syst. Evol. Microbiol.">
        <title>Complete genome sequence of Corynebacterium casei LMG S-19264T (=DSM 44701T), isolated from a smear-ripened cheese.</title>
        <authorList>
            <consortium name="US DOE Joint Genome Institute (JGI-PGF)"/>
            <person name="Walter F."/>
            <person name="Albersmeier A."/>
            <person name="Kalinowski J."/>
            <person name="Ruckert C."/>
        </authorList>
    </citation>
    <scope>NUCLEOTIDE SEQUENCE</scope>
    <source>
        <strain evidence="8">VKM B-1513</strain>
    </source>
</reference>
<evidence type="ECO:0000256" key="6">
    <source>
        <dbReference type="SAM" id="SignalP"/>
    </source>
</evidence>
<name>A0A9W6IQW8_9PROT</name>
<reference evidence="8" key="2">
    <citation type="submission" date="2023-01" db="EMBL/GenBank/DDBJ databases">
        <authorList>
            <person name="Sun Q."/>
            <person name="Evtushenko L."/>
        </authorList>
    </citation>
    <scope>NUCLEOTIDE SEQUENCE</scope>
    <source>
        <strain evidence="8">VKM B-1513</strain>
    </source>
</reference>
<evidence type="ECO:0000256" key="4">
    <source>
        <dbReference type="PROSITE-ProRule" id="PRU00433"/>
    </source>
</evidence>
<comment type="caution">
    <text evidence="8">The sequence shown here is derived from an EMBL/GenBank/DDBJ whole genome shotgun (WGS) entry which is preliminary data.</text>
</comment>
<dbReference type="PANTHER" id="PTHR35008:SF8">
    <property type="entry name" value="ALCOHOL DEHYDROGENASE CYTOCHROME C SUBUNIT"/>
    <property type="match status" value="1"/>
</dbReference>
<keyword evidence="2 4" id="KW-0479">Metal-binding</keyword>
<keyword evidence="1 4" id="KW-0349">Heme</keyword>
<dbReference type="EMBL" id="BSFE01000011">
    <property type="protein sequence ID" value="GLK53481.1"/>
    <property type="molecule type" value="Genomic_DNA"/>
</dbReference>
<evidence type="ECO:0000256" key="3">
    <source>
        <dbReference type="ARBA" id="ARBA00023004"/>
    </source>
</evidence>
<dbReference type="SUPFAM" id="SSF46626">
    <property type="entry name" value="Cytochrome c"/>
    <property type="match status" value="2"/>
</dbReference>
<accession>A0A9W6IQW8</accession>
<evidence type="ECO:0000256" key="1">
    <source>
        <dbReference type="ARBA" id="ARBA00022617"/>
    </source>
</evidence>
<evidence type="ECO:0000256" key="2">
    <source>
        <dbReference type="ARBA" id="ARBA00022723"/>
    </source>
</evidence>
<dbReference type="InterPro" id="IPR051459">
    <property type="entry name" value="Cytochrome_c-type_DH"/>
</dbReference>
<dbReference type="GO" id="GO:0046872">
    <property type="term" value="F:metal ion binding"/>
    <property type="evidence" value="ECO:0007669"/>
    <property type="project" value="UniProtKB-KW"/>
</dbReference>
<feature type="region of interest" description="Disordered" evidence="5">
    <location>
        <begin position="100"/>
        <end position="119"/>
    </location>
</feature>
<keyword evidence="3 4" id="KW-0408">Iron</keyword>
<keyword evidence="6" id="KW-0732">Signal</keyword>
<dbReference type="Proteomes" id="UP001143486">
    <property type="component" value="Unassembled WGS sequence"/>
</dbReference>
<dbReference type="PANTHER" id="PTHR35008">
    <property type="entry name" value="BLL4482 PROTEIN-RELATED"/>
    <property type="match status" value="1"/>
</dbReference>
<evidence type="ECO:0000259" key="7">
    <source>
        <dbReference type="PROSITE" id="PS51007"/>
    </source>
</evidence>
<dbReference type="InterPro" id="IPR009056">
    <property type="entry name" value="Cyt_c-like_dom"/>
</dbReference>
<dbReference type="Pfam" id="PF00034">
    <property type="entry name" value="Cytochrom_C"/>
    <property type="match status" value="1"/>
</dbReference>
<organism evidence="8 9">
    <name type="scientific">Maricaulis virginensis</name>
    <dbReference type="NCBI Taxonomy" id="144022"/>
    <lineage>
        <taxon>Bacteria</taxon>
        <taxon>Pseudomonadati</taxon>
        <taxon>Pseudomonadota</taxon>
        <taxon>Alphaproteobacteria</taxon>
        <taxon>Maricaulales</taxon>
        <taxon>Maricaulaceae</taxon>
        <taxon>Maricaulis</taxon>
    </lineage>
</organism>
<dbReference type="GO" id="GO:0009055">
    <property type="term" value="F:electron transfer activity"/>
    <property type="evidence" value="ECO:0007669"/>
    <property type="project" value="InterPro"/>
</dbReference>
<sequence>MVRAGFLLGVAAVLVTAAVVAQEDTAQAPPPQADGRYDFSADQVGRGAQAWADNCGRCHNIRSPGELTPELWDVSVTHMRVRANIPGDVAEDIRAFLMSSSASRGESSPRPEVEERPRFDLTSANLDNGRSIYEQTCIACHGDSGQGAFEGMPVLGGPQGRLMQSDSLLLDHMVNGFQGEGSIMAMPALGGNPDLEAQDMADTLAYLRTLLAVPEPDGGD</sequence>
<dbReference type="RefSeq" id="WP_271187831.1">
    <property type="nucleotide sequence ID" value="NZ_BSFE01000011.1"/>
</dbReference>
<dbReference type="InterPro" id="IPR036909">
    <property type="entry name" value="Cyt_c-like_dom_sf"/>
</dbReference>
<dbReference type="AlphaFoldDB" id="A0A9W6IQW8"/>
<dbReference type="PROSITE" id="PS51007">
    <property type="entry name" value="CYTC"/>
    <property type="match status" value="1"/>
</dbReference>
<feature type="compositionally biased region" description="Basic and acidic residues" evidence="5">
    <location>
        <begin position="107"/>
        <end position="119"/>
    </location>
</feature>
<dbReference type="Gene3D" id="1.10.760.10">
    <property type="entry name" value="Cytochrome c-like domain"/>
    <property type="match status" value="2"/>
</dbReference>
<evidence type="ECO:0000256" key="5">
    <source>
        <dbReference type="SAM" id="MobiDB-lite"/>
    </source>
</evidence>
<keyword evidence="9" id="KW-1185">Reference proteome</keyword>
<feature type="chain" id="PRO_5040939350" description="Cytochrome c domain-containing protein" evidence="6">
    <location>
        <begin position="22"/>
        <end position="220"/>
    </location>
</feature>
<feature type="signal peptide" evidence="6">
    <location>
        <begin position="1"/>
        <end position="21"/>
    </location>
</feature>
<feature type="domain" description="Cytochrome c" evidence="7">
    <location>
        <begin position="124"/>
        <end position="211"/>
    </location>
</feature>
<proteinExistence type="predicted"/>
<dbReference type="GO" id="GO:0020037">
    <property type="term" value="F:heme binding"/>
    <property type="evidence" value="ECO:0007669"/>
    <property type="project" value="InterPro"/>
</dbReference>
<protein>
    <recommendedName>
        <fullName evidence="7">Cytochrome c domain-containing protein</fullName>
    </recommendedName>
</protein>
<evidence type="ECO:0000313" key="8">
    <source>
        <dbReference type="EMBL" id="GLK53481.1"/>
    </source>
</evidence>
<evidence type="ECO:0000313" key="9">
    <source>
        <dbReference type="Proteomes" id="UP001143486"/>
    </source>
</evidence>
<gene>
    <name evidence="8" type="ORF">GCM10017621_29890</name>
</gene>